<evidence type="ECO:0000313" key="1">
    <source>
        <dbReference type="EMBL" id="GCA63591.1"/>
    </source>
</evidence>
<accession>A0A391NPT5</accession>
<name>A0A391NPT5_9EUKA</name>
<comment type="caution">
    <text evidence="1">The sequence shown here is derived from an EMBL/GenBank/DDBJ whole genome shotgun (WGS) entry which is preliminary data.</text>
</comment>
<dbReference type="AlphaFoldDB" id="A0A391NPT5"/>
<protein>
    <submittedName>
        <fullName evidence="1">Uncharacterized protein</fullName>
    </submittedName>
</protein>
<dbReference type="Proteomes" id="UP000265618">
    <property type="component" value="Unassembled WGS sequence"/>
</dbReference>
<keyword evidence="2" id="KW-1185">Reference proteome</keyword>
<evidence type="ECO:0000313" key="2">
    <source>
        <dbReference type="Proteomes" id="UP000265618"/>
    </source>
</evidence>
<organism evidence="1 2">
    <name type="scientific">Kipferlia bialata</name>
    <dbReference type="NCBI Taxonomy" id="797122"/>
    <lineage>
        <taxon>Eukaryota</taxon>
        <taxon>Metamonada</taxon>
        <taxon>Carpediemonas-like organisms</taxon>
        <taxon>Kipferlia</taxon>
    </lineage>
</organism>
<dbReference type="EMBL" id="BDIP01004149">
    <property type="protein sequence ID" value="GCA63591.1"/>
    <property type="molecule type" value="Genomic_DNA"/>
</dbReference>
<proteinExistence type="predicted"/>
<gene>
    <name evidence="1" type="ORF">KIPB_010802</name>
</gene>
<sequence length="168" mass="18820">MWILDTTTGKVKRLTLPNSIATLLNDKSLHFTGLTACGSDSVVAFSRTRALRLGLHPGAKCRREKVIVSNIHLDMSVVRPTAEVDIGPYICLFRMELRRHTTQGWEYNVYMYDRVSGEAAMCVSLPYPKSVVCACMLNPTTMLVLLEGGQMLVVELDPCLFQRFSDAY</sequence>
<reference evidence="1 2" key="1">
    <citation type="journal article" date="2018" name="PLoS ONE">
        <title>The draft genome of Kipferlia bialata reveals reductive genome evolution in fornicate parasites.</title>
        <authorList>
            <person name="Tanifuji G."/>
            <person name="Takabayashi S."/>
            <person name="Kume K."/>
            <person name="Takagi M."/>
            <person name="Nakayama T."/>
            <person name="Kamikawa R."/>
            <person name="Inagaki Y."/>
            <person name="Hashimoto T."/>
        </authorList>
    </citation>
    <scope>NUCLEOTIDE SEQUENCE [LARGE SCALE GENOMIC DNA]</scope>
    <source>
        <strain evidence="1">NY0173</strain>
    </source>
</reference>